<gene>
    <name evidence="1" type="ORF">TM448A07654_0005</name>
</gene>
<sequence length="55" mass="6378">MKALTFDEIKEIIDKCPWHFLKAEVLKAIKSKFDEPEFGQVIDEDISINKILGNE</sequence>
<organism evidence="1">
    <name type="scientific">viral metagenome</name>
    <dbReference type="NCBI Taxonomy" id="1070528"/>
    <lineage>
        <taxon>unclassified sequences</taxon>
        <taxon>metagenomes</taxon>
        <taxon>organismal metagenomes</taxon>
    </lineage>
</organism>
<proteinExistence type="predicted"/>
<reference evidence="1" key="1">
    <citation type="submission" date="2020-03" db="EMBL/GenBank/DDBJ databases">
        <title>The deep terrestrial virosphere.</title>
        <authorList>
            <person name="Holmfeldt K."/>
            <person name="Nilsson E."/>
            <person name="Simone D."/>
            <person name="Lopez-Fernandez M."/>
            <person name="Wu X."/>
            <person name="de Brujin I."/>
            <person name="Lundin D."/>
            <person name="Andersson A."/>
            <person name="Bertilsson S."/>
            <person name="Dopson M."/>
        </authorList>
    </citation>
    <scope>NUCLEOTIDE SEQUENCE</scope>
    <source>
        <strain evidence="1">TM448A07654</strain>
    </source>
</reference>
<dbReference type="EMBL" id="MT144575">
    <property type="protein sequence ID" value="QJA55183.1"/>
    <property type="molecule type" value="Genomic_DNA"/>
</dbReference>
<accession>A0A6H2A4Q0</accession>
<evidence type="ECO:0000313" key="1">
    <source>
        <dbReference type="EMBL" id="QJA55183.1"/>
    </source>
</evidence>
<dbReference type="AlphaFoldDB" id="A0A6H2A4Q0"/>
<protein>
    <submittedName>
        <fullName evidence="1">Uncharacterized protein</fullName>
    </submittedName>
</protein>
<name>A0A6H2A4Q0_9ZZZZ</name>